<dbReference type="Proteomes" id="UP001519332">
    <property type="component" value="Unassembled WGS sequence"/>
</dbReference>
<dbReference type="RefSeq" id="WP_209645874.1">
    <property type="nucleotide sequence ID" value="NZ_JAGINW010000001.1"/>
</dbReference>
<evidence type="ECO:0000256" key="2">
    <source>
        <dbReference type="ARBA" id="ARBA00022801"/>
    </source>
</evidence>
<dbReference type="Pfam" id="PF00703">
    <property type="entry name" value="Glyco_hydro_2"/>
    <property type="match status" value="1"/>
</dbReference>
<keyword evidence="2 8" id="KW-0378">Hydrolase</keyword>
<dbReference type="InterPro" id="IPR006103">
    <property type="entry name" value="Glyco_hydro_2_cat"/>
</dbReference>
<dbReference type="InterPro" id="IPR051913">
    <property type="entry name" value="GH2_Domain-Containing"/>
</dbReference>
<dbReference type="Pfam" id="PF02836">
    <property type="entry name" value="Glyco_hydro_2_C"/>
    <property type="match status" value="1"/>
</dbReference>
<dbReference type="Gene3D" id="2.60.120.260">
    <property type="entry name" value="Galactose-binding domain-like"/>
    <property type="match status" value="1"/>
</dbReference>
<dbReference type="Pfam" id="PF18565">
    <property type="entry name" value="Glyco_hydro2_C5"/>
    <property type="match status" value="1"/>
</dbReference>
<dbReference type="EC" id="3.2.1.23" evidence="8"/>
<feature type="domain" description="Glycoside hydrolase family 2 immunoglobulin-like beta-sandwich" evidence="4">
    <location>
        <begin position="162"/>
        <end position="266"/>
    </location>
</feature>
<sequence>MIDTDFTRGWTAGPKRGLWDTLAGEAAPLHPVDLPHDFMPQLGRSADAVAGAHSGYFHGGTVEYHKSLFVPDTYRDKKLIIEFGGVYRDAMVFVNNVLAAQRPNGYSRFFVDLDAYVTHGAENSIRVEARGHQDSRWYTGMGMHRDVKLHVLEVVHLAPTAVRVSTSDIDDERAIVSVATTVSNAGRHTVTALVRTDLQNPDGEIVASDLCPVTVLPGSTATTRQRLYVERPRLWSPDFPALYRASSRLSVNGLPDQSTETTFGIRSLQLDARRGLRINGRTTKLRGACIHHDNGILGARALPEAEERRVRILKNAGFNAIRSAHNPMSEAMLDACDRLGMLVMDEAFDVWTEAKSSFDYSLAFPEWWERDIEAMVEKDYNHPSVIFYSIGNEIPDTGTAIGSHLGRLLAEKVRSLDSSRFVTNAVNGLASILRELPSLTRDSATAASQPAPGLNDAMGGMADTMSRIDPLITARIEESLSAVDAAGLNYGESRYLTDLEQHPNRVFVGTETYSNSIAANWSLVSENDYVIGDFTWTGWDYLGEAGIGRVSYTEDCARAGWLPVAGPYPYLAAWCGDIDITGHRRPASYYREIVYGLRDEPYLAVRRPAGKGLIPGSTPWSWTDSVASWTWDLEQSTPVDVEIYSAAPEVELLLNDRSLGRRPTGPAHDYRTTYEVPYEPGTLTAVAFDGDREVARWSLRSAVSEDIRLQLTVEGNQHDVQPGSLLFIQVATTDVDGTTIGNADREVTLTVTGPASLVAFGSAAPATEEGYDSDRHSTFEGRALAIIRVMGSEPIEVAATSPELAAAAVTITSAGSLLQQGENTDDI</sequence>
<evidence type="ECO:0000256" key="3">
    <source>
        <dbReference type="ARBA" id="ARBA00023295"/>
    </source>
</evidence>
<feature type="domain" description="DUF4982" evidence="6">
    <location>
        <begin position="637"/>
        <end position="695"/>
    </location>
</feature>
<evidence type="ECO:0000259" key="6">
    <source>
        <dbReference type="Pfam" id="PF16355"/>
    </source>
</evidence>
<dbReference type="PANTHER" id="PTHR42732">
    <property type="entry name" value="BETA-GALACTOSIDASE"/>
    <property type="match status" value="1"/>
</dbReference>
<dbReference type="InterPro" id="IPR036156">
    <property type="entry name" value="Beta-gal/glucu_dom_sf"/>
</dbReference>
<evidence type="ECO:0000256" key="1">
    <source>
        <dbReference type="ARBA" id="ARBA00007401"/>
    </source>
</evidence>
<evidence type="ECO:0000259" key="7">
    <source>
        <dbReference type="Pfam" id="PF18565"/>
    </source>
</evidence>
<dbReference type="Pfam" id="PF16355">
    <property type="entry name" value="DUF4982"/>
    <property type="match status" value="1"/>
</dbReference>
<feature type="domain" description="Glycoside hydrolase family 2" evidence="7">
    <location>
        <begin position="709"/>
        <end position="810"/>
    </location>
</feature>
<name>A0ABS4TY90_9PSEU</name>
<keyword evidence="3 8" id="KW-0326">Glycosidase</keyword>
<dbReference type="PANTHER" id="PTHR42732:SF1">
    <property type="entry name" value="BETA-MANNOSIDASE"/>
    <property type="match status" value="1"/>
</dbReference>
<reference evidence="8 9" key="1">
    <citation type="submission" date="2021-03" db="EMBL/GenBank/DDBJ databases">
        <title>Sequencing the genomes of 1000 actinobacteria strains.</title>
        <authorList>
            <person name="Klenk H.-P."/>
        </authorList>
    </citation>
    <scope>NUCLEOTIDE SEQUENCE [LARGE SCALE GENOMIC DNA]</scope>
    <source>
        <strain evidence="8 9">DSM 46670</strain>
    </source>
</reference>
<comment type="similarity">
    <text evidence="1">Belongs to the glycosyl hydrolase 2 family.</text>
</comment>
<dbReference type="InterPro" id="IPR006101">
    <property type="entry name" value="Glyco_hydro_2"/>
</dbReference>
<keyword evidence="9" id="KW-1185">Reference proteome</keyword>
<dbReference type="GO" id="GO:0004565">
    <property type="term" value="F:beta-galactosidase activity"/>
    <property type="evidence" value="ECO:0007669"/>
    <property type="project" value="UniProtKB-EC"/>
</dbReference>
<proteinExistence type="inferred from homology"/>
<organism evidence="8 9">
    <name type="scientific">Kibdelosporangium banguiense</name>
    <dbReference type="NCBI Taxonomy" id="1365924"/>
    <lineage>
        <taxon>Bacteria</taxon>
        <taxon>Bacillati</taxon>
        <taxon>Actinomycetota</taxon>
        <taxon>Actinomycetes</taxon>
        <taxon>Pseudonocardiales</taxon>
        <taxon>Pseudonocardiaceae</taxon>
        <taxon>Kibdelosporangium</taxon>
    </lineage>
</organism>
<dbReference type="InterPro" id="IPR006102">
    <property type="entry name" value="Ig-like_GH2"/>
</dbReference>
<feature type="domain" description="Glycoside hydrolase family 2 catalytic" evidence="5">
    <location>
        <begin position="276"/>
        <end position="429"/>
    </location>
</feature>
<evidence type="ECO:0000259" key="5">
    <source>
        <dbReference type="Pfam" id="PF02836"/>
    </source>
</evidence>
<evidence type="ECO:0000313" key="9">
    <source>
        <dbReference type="Proteomes" id="UP001519332"/>
    </source>
</evidence>
<dbReference type="SUPFAM" id="SSF51445">
    <property type="entry name" value="(Trans)glycosidases"/>
    <property type="match status" value="1"/>
</dbReference>
<evidence type="ECO:0000259" key="4">
    <source>
        <dbReference type="Pfam" id="PF00703"/>
    </source>
</evidence>
<dbReference type="InterPro" id="IPR040605">
    <property type="entry name" value="Glyco_hydro2_dom5"/>
</dbReference>
<dbReference type="SUPFAM" id="SSF49303">
    <property type="entry name" value="beta-Galactosidase/glucuronidase domain"/>
    <property type="match status" value="1"/>
</dbReference>
<dbReference type="PRINTS" id="PR00132">
    <property type="entry name" value="GLHYDRLASE2"/>
</dbReference>
<comment type="caution">
    <text evidence="8">The sequence shown here is derived from an EMBL/GenBank/DDBJ whole genome shotgun (WGS) entry which is preliminary data.</text>
</comment>
<dbReference type="Gene3D" id="3.20.20.80">
    <property type="entry name" value="Glycosidases"/>
    <property type="match status" value="1"/>
</dbReference>
<dbReference type="InterPro" id="IPR032311">
    <property type="entry name" value="DUF4982"/>
</dbReference>
<protein>
    <submittedName>
        <fullName evidence="8">Beta-galactosidase</fullName>
        <ecNumber evidence="8">3.2.1.23</ecNumber>
    </submittedName>
</protein>
<dbReference type="EMBL" id="JAGINW010000001">
    <property type="protein sequence ID" value="MBP2328988.1"/>
    <property type="molecule type" value="Genomic_DNA"/>
</dbReference>
<accession>A0ABS4TY90</accession>
<dbReference type="Gene3D" id="2.60.40.10">
    <property type="entry name" value="Immunoglobulins"/>
    <property type="match status" value="3"/>
</dbReference>
<dbReference type="InterPro" id="IPR008979">
    <property type="entry name" value="Galactose-bd-like_sf"/>
</dbReference>
<dbReference type="InterPro" id="IPR013783">
    <property type="entry name" value="Ig-like_fold"/>
</dbReference>
<gene>
    <name evidence="8" type="ORF">JOF56_009373</name>
</gene>
<dbReference type="InterPro" id="IPR017853">
    <property type="entry name" value="GH"/>
</dbReference>
<dbReference type="SUPFAM" id="SSF49785">
    <property type="entry name" value="Galactose-binding domain-like"/>
    <property type="match status" value="1"/>
</dbReference>
<evidence type="ECO:0000313" key="8">
    <source>
        <dbReference type="EMBL" id="MBP2328988.1"/>
    </source>
</evidence>